<accession>A0A8S4PMT7</accession>
<evidence type="ECO:0000256" key="3">
    <source>
        <dbReference type="ARBA" id="ARBA00023015"/>
    </source>
</evidence>
<dbReference type="Pfam" id="PF20998">
    <property type="entry name" value="Nol11_C"/>
    <property type="match status" value="1"/>
</dbReference>
<feature type="domain" description="Nucleolar protein 11 N-terminal" evidence="7">
    <location>
        <begin position="8"/>
        <end position="324"/>
    </location>
</feature>
<keyword evidence="10" id="KW-1185">Reference proteome</keyword>
<evidence type="ECO:0000256" key="1">
    <source>
        <dbReference type="ARBA" id="ARBA00004604"/>
    </source>
</evidence>
<dbReference type="Proteomes" id="UP000749559">
    <property type="component" value="Unassembled WGS sequence"/>
</dbReference>
<evidence type="ECO:0008006" key="11">
    <source>
        <dbReference type="Google" id="ProtNLM"/>
    </source>
</evidence>
<proteinExistence type="predicted"/>
<keyword evidence="2" id="KW-0698">rRNA processing</keyword>
<evidence type="ECO:0000313" key="10">
    <source>
        <dbReference type="Proteomes" id="UP000749559"/>
    </source>
</evidence>
<dbReference type="OrthoDB" id="6502630at2759"/>
<dbReference type="InterPro" id="IPR042859">
    <property type="entry name" value="NOL11"/>
</dbReference>
<dbReference type="PANTHER" id="PTHR15633:SF2">
    <property type="entry name" value="NUCLEOLAR PROTEIN 11"/>
    <property type="match status" value="1"/>
</dbReference>
<dbReference type="PANTHER" id="PTHR15633">
    <property type="entry name" value="NUCLEOLAR PROTEIN 11"/>
    <property type="match status" value="1"/>
</dbReference>
<dbReference type="EMBL" id="CAIIXF020000009">
    <property type="protein sequence ID" value="CAH1794304.1"/>
    <property type="molecule type" value="Genomic_DNA"/>
</dbReference>
<protein>
    <recommendedName>
        <fullName evidence="11">Nucleolar protein 11</fullName>
    </recommendedName>
</protein>
<organism evidence="9 10">
    <name type="scientific">Owenia fusiformis</name>
    <name type="common">Polychaete worm</name>
    <dbReference type="NCBI Taxonomy" id="6347"/>
    <lineage>
        <taxon>Eukaryota</taxon>
        <taxon>Metazoa</taxon>
        <taxon>Spiralia</taxon>
        <taxon>Lophotrochozoa</taxon>
        <taxon>Annelida</taxon>
        <taxon>Polychaeta</taxon>
        <taxon>Sedentaria</taxon>
        <taxon>Canalipalpata</taxon>
        <taxon>Sabellida</taxon>
        <taxon>Oweniida</taxon>
        <taxon>Oweniidae</taxon>
        <taxon>Owenia</taxon>
    </lineage>
</organism>
<keyword evidence="6" id="KW-0539">Nucleus</keyword>
<comment type="subcellular location">
    <subcellularLocation>
        <location evidence="1">Nucleus</location>
        <location evidence="1">Nucleolus</location>
    </subcellularLocation>
</comment>
<evidence type="ECO:0000313" key="9">
    <source>
        <dbReference type="EMBL" id="CAH1794304.1"/>
    </source>
</evidence>
<evidence type="ECO:0000256" key="4">
    <source>
        <dbReference type="ARBA" id="ARBA00023159"/>
    </source>
</evidence>
<comment type="caution">
    <text evidence="9">The sequence shown here is derived from an EMBL/GenBank/DDBJ whole genome shotgun (WGS) entry which is preliminary data.</text>
</comment>
<dbReference type="GO" id="GO:0005730">
    <property type="term" value="C:nucleolus"/>
    <property type="evidence" value="ECO:0007669"/>
    <property type="project" value="UniProtKB-SubCell"/>
</dbReference>
<evidence type="ECO:0000259" key="7">
    <source>
        <dbReference type="Pfam" id="PF08168"/>
    </source>
</evidence>
<evidence type="ECO:0000256" key="6">
    <source>
        <dbReference type="ARBA" id="ARBA00023242"/>
    </source>
</evidence>
<dbReference type="Pfam" id="PF08168">
    <property type="entry name" value="NOL11_N"/>
    <property type="match status" value="1"/>
</dbReference>
<evidence type="ECO:0000256" key="5">
    <source>
        <dbReference type="ARBA" id="ARBA00023163"/>
    </source>
</evidence>
<keyword evidence="5" id="KW-0804">Transcription</keyword>
<gene>
    <name evidence="9" type="ORF">OFUS_LOCUS19023</name>
</gene>
<keyword evidence="4" id="KW-0010">Activator</keyword>
<sequence>MAVKSFATLCPLLKNDVLLDVLHHQDDNHVIVTSKRSGVTTHEVSNQKVLSSWKLSENKGHEITSPAVYNKESGTYHMVINYKEIWTWTDNTNNLEKSKKIKTSYKIHRLFSLEGHGTVVLLENGAACLLSELKDKQLIGRITAGETLHWWHVGTLGQTLYVLFVTLDTEGKVRLYQQWFPPSGAVENVSQLKRETDDNQFVSCTIQNYKDQLKILSLWSDGCLCSCVVSPSTDFKIELKNLHLIPNLGSKPFIVALGASHIAVSDMTNAQQPKQDGIGVWDSKYGTLQEWTVFPDPTNRGQAIYKQDHNLYIPSSNALWVCDYENKESNLKMSLGKYPSTDTNASLTAVWDVEDMINQKAPNASCIDLLQQLIDPNKTSSPEEFKDVFAQFFKMSHKESNRHLLSAKNVGILLNRIIGERGFLEHTRLQFKQLLDKKTIGFSVCPLLFERLMERNSLELMSFCLEKVQNIPEGVALQCLQYFLRKQDSDFKGDKGKLKEYEKITELAATDLSCPFEESKAIAINHIIKLPFNDIFLLESMRKLEYSEALLILKHMHYLLGSLSAEMATTQRHNTAAPSMLQVVQWMCIVLDAHFTQFVISSDARNILADLHSISQEQMQFWDDLQSLEGVLSQLKKKSSLPQKQTMGIYRIEMLHIP</sequence>
<evidence type="ECO:0000259" key="8">
    <source>
        <dbReference type="Pfam" id="PF20998"/>
    </source>
</evidence>
<dbReference type="InterPro" id="IPR012584">
    <property type="entry name" value="NOL11_N"/>
</dbReference>
<reference evidence="9" key="1">
    <citation type="submission" date="2022-03" db="EMBL/GenBank/DDBJ databases">
        <authorList>
            <person name="Martin C."/>
        </authorList>
    </citation>
    <scope>NUCLEOTIDE SEQUENCE</scope>
</reference>
<dbReference type="GO" id="GO:0003723">
    <property type="term" value="F:RNA binding"/>
    <property type="evidence" value="ECO:0007669"/>
    <property type="project" value="TreeGrafter"/>
</dbReference>
<keyword evidence="3" id="KW-0805">Transcription regulation</keyword>
<feature type="domain" description="Nucleolar protein 11 C-terminal" evidence="8">
    <location>
        <begin position="430"/>
        <end position="656"/>
    </location>
</feature>
<evidence type="ECO:0000256" key="2">
    <source>
        <dbReference type="ARBA" id="ARBA00022552"/>
    </source>
</evidence>
<name>A0A8S4PMT7_OWEFU</name>
<dbReference type="AlphaFoldDB" id="A0A8S4PMT7"/>
<dbReference type="InterPro" id="IPR048897">
    <property type="entry name" value="Nol11_C"/>
</dbReference>
<dbReference type="GO" id="GO:0030490">
    <property type="term" value="P:maturation of SSU-rRNA"/>
    <property type="evidence" value="ECO:0007669"/>
    <property type="project" value="InterPro"/>
</dbReference>